<evidence type="ECO:0000313" key="3">
    <source>
        <dbReference type="Proteomes" id="UP001599542"/>
    </source>
</evidence>
<accession>A0ABW6GU19</accession>
<proteinExistence type="predicted"/>
<dbReference type="Proteomes" id="UP001599542">
    <property type="component" value="Unassembled WGS sequence"/>
</dbReference>
<sequence>MRQLPVVAGVPVVAAVLLATAVGCGSNGGGSGGGQAGASPPAAVTVTATPTPTPTVTVTPTPTPTVTVTPQTVTATPNPTVTVTTARGGNPTLTNATAVVTQYYEDITNHDYAAAWALGGKYIGGSDYNGWVKGYATTARIYLGTSSEFGSGQVRAVIYAVQTDGSTKTYEGTYTVSNGLLVGASIRQTG</sequence>
<gene>
    <name evidence="2" type="ORF">ACFW6T_29730</name>
</gene>
<feature type="chain" id="PRO_5047266962" evidence="1">
    <location>
        <begin position="22"/>
        <end position="190"/>
    </location>
</feature>
<reference evidence="2 3" key="1">
    <citation type="submission" date="2024-09" db="EMBL/GenBank/DDBJ databases">
        <title>The Natural Products Discovery Center: Release of the First 8490 Sequenced Strains for Exploring Actinobacteria Biosynthetic Diversity.</title>
        <authorList>
            <person name="Kalkreuter E."/>
            <person name="Kautsar S.A."/>
            <person name="Yang D."/>
            <person name="Bader C.D."/>
            <person name="Teijaro C.N."/>
            <person name="Fluegel L."/>
            <person name="Davis C.M."/>
            <person name="Simpson J.R."/>
            <person name="Lauterbach L."/>
            <person name="Steele A.D."/>
            <person name="Gui C."/>
            <person name="Meng S."/>
            <person name="Li G."/>
            <person name="Viehrig K."/>
            <person name="Ye F."/>
            <person name="Su P."/>
            <person name="Kiefer A.F."/>
            <person name="Nichols A."/>
            <person name="Cepeda A.J."/>
            <person name="Yan W."/>
            <person name="Fan B."/>
            <person name="Jiang Y."/>
            <person name="Adhikari A."/>
            <person name="Zheng C.-J."/>
            <person name="Schuster L."/>
            <person name="Cowan T.M."/>
            <person name="Smanski M.J."/>
            <person name="Chevrette M.G."/>
            <person name="De Carvalho L.P.S."/>
            <person name="Shen B."/>
        </authorList>
    </citation>
    <scope>NUCLEOTIDE SEQUENCE [LARGE SCALE GENOMIC DNA]</scope>
    <source>
        <strain evidence="2 3">NPDC058753</strain>
    </source>
</reference>
<name>A0ABW6GU19_9ACTN</name>
<feature type="signal peptide" evidence="1">
    <location>
        <begin position="1"/>
        <end position="21"/>
    </location>
</feature>
<comment type="caution">
    <text evidence="2">The sequence shown here is derived from an EMBL/GenBank/DDBJ whole genome shotgun (WGS) entry which is preliminary data.</text>
</comment>
<evidence type="ECO:0000313" key="2">
    <source>
        <dbReference type="EMBL" id="MFE1356166.1"/>
    </source>
</evidence>
<evidence type="ECO:0000256" key="1">
    <source>
        <dbReference type="SAM" id="SignalP"/>
    </source>
</evidence>
<dbReference type="PROSITE" id="PS51257">
    <property type="entry name" value="PROKAR_LIPOPROTEIN"/>
    <property type="match status" value="1"/>
</dbReference>
<organism evidence="2 3">
    <name type="scientific">Kitasatospora phosalacinea</name>
    <dbReference type="NCBI Taxonomy" id="2065"/>
    <lineage>
        <taxon>Bacteria</taxon>
        <taxon>Bacillati</taxon>
        <taxon>Actinomycetota</taxon>
        <taxon>Actinomycetes</taxon>
        <taxon>Kitasatosporales</taxon>
        <taxon>Streptomycetaceae</taxon>
        <taxon>Kitasatospora</taxon>
    </lineage>
</organism>
<dbReference type="RefSeq" id="WP_380330507.1">
    <property type="nucleotide sequence ID" value="NZ_JBHYPW010000069.1"/>
</dbReference>
<protein>
    <submittedName>
        <fullName evidence="2">Uncharacterized protein</fullName>
    </submittedName>
</protein>
<keyword evidence="1" id="KW-0732">Signal</keyword>
<keyword evidence="3" id="KW-1185">Reference proteome</keyword>
<dbReference type="EMBL" id="JBHYPX010000078">
    <property type="protein sequence ID" value="MFE1356166.1"/>
    <property type="molecule type" value="Genomic_DNA"/>
</dbReference>